<dbReference type="OrthoDB" id="43744at2759"/>
<dbReference type="PANTHER" id="PTHR43056">
    <property type="entry name" value="PEPTIDASE S9 PROLYL OLIGOPEPTIDASE"/>
    <property type="match status" value="1"/>
</dbReference>
<reference evidence="2" key="2">
    <citation type="journal article" date="2023" name="IMA Fungus">
        <title>Comparative genomic study of the Penicillium genus elucidates a diverse pangenome and 15 lateral gene transfer events.</title>
        <authorList>
            <person name="Petersen C."/>
            <person name="Sorensen T."/>
            <person name="Nielsen M.R."/>
            <person name="Sondergaard T.E."/>
            <person name="Sorensen J.L."/>
            <person name="Fitzpatrick D.A."/>
            <person name="Frisvad J.C."/>
            <person name="Nielsen K.L."/>
        </authorList>
    </citation>
    <scope>NUCLEOTIDE SEQUENCE</scope>
    <source>
        <strain evidence="2">IBT 15544</strain>
    </source>
</reference>
<dbReference type="GO" id="GO:0008236">
    <property type="term" value="F:serine-type peptidase activity"/>
    <property type="evidence" value="ECO:0007669"/>
    <property type="project" value="InterPro"/>
</dbReference>
<dbReference type="SUPFAM" id="SSF82171">
    <property type="entry name" value="DPP6 N-terminal domain-like"/>
    <property type="match status" value="1"/>
</dbReference>
<evidence type="ECO:0000259" key="1">
    <source>
        <dbReference type="Pfam" id="PF00326"/>
    </source>
</evidence>
<dbReference type="Gene3D" id="3.40.50.1820">
    <property type="entry name" value="alpha/beta hydrolase"/>
    <property type="match status" value="1"/>
</dbReference>
<sequence length="632" mass="69118">MAPGAALYQLIWSQEVLYHSPSSTLIPAEKGRCAIVEQRGTESIDILPLEYTARSKVHEYGGGACTVSPDGSLIFTDANTNGVFYLKAANDVQPIITASEQFRYADFDVHPLQTNLILAVQEAHSGNSVTNTVALINSDDKSVTNICQGADFYSTPRFNHDGTKICWVQWSHPDMPWTGSELHIADWDAAGPTNAKHIAGKAAVEGVGQPKWHEDGSLFFTTDRTGFAQLYRLNPLSLEVQQLVLPGWEEADIACKRVFSALGNNSYIILTPTQLVVSSTKLATDALLLIDLQTSKVLEFSLGLVDIPLNSIRKISSTEFVVIGSTVTSPSALYLVDISKPSEKVLLKSSTAIPLSPSIYSIAKHITFPRTQGKETGGVAHAIFNPPHNPSYTPIPKTKPPVIVSIHGGPTGHDAPGLNLGTQYWTSRGYAYVHVNYLGSTGYGRKYREALNYSWGIKDIDDSASCVAYLAEQGLVDSTKAGIVGGSAGGYTVLQSLVHFPKLWAGGTSMCGVANLKSLMMMTHKFESHYLFALLFPEDTPEEEKEKVYRERSPVFHVEKIENPLLILQGDEDRVVPLDQAEEMTRGLKSGGKDVKLVVFQGEGHGLRMQENVKTAILEEEELWRRTLLALE</sequence>
<evidence type="ECO:0000313" key="3">
    <source>
        <dbReference type="Proteomes" id="UP001150904"/>
    </source>
</evidence>
<comment type="caution">
    <text evidence="2">The sequence shown here is derived from an EMBL/GenBank/DDBJ whole genome shotgun (WGS) entry which is preliminary data.</text>
</comment>
<dbReference type="PANTHER" id="PTHR43056:SF5">
    <property type="entry name" value="PEPTIDASE S9 PROLYL OLIGOPEPTIDASE CATALYTIC DOMAIN-CONTAINING PROTEIN"/>
    <property type="match status" value="1"/>
</dbReference>
<dbReference type="GO" id="GO:0006508">
    <property type="term" value="P:proteolysis"/>
    <property type="evidence" value="ECO:0007669"/>
    <property type="project" value="InterPro"/>
</dbReference>
<dbReference type="InterPro" id="IPR029058">
    <property type="entry name" value="AB_hydrolase_fold"/>
</dbReference>
<evidence type="ECO:0000313" key="2">
    <source>
        <dbReference type="EMBL" id="KAJ5191726.1"/>
    </source>
</evidence>
<dbReference type="Pfam" id="PF00326">
    <property type="entry name" value="Peptidase_S9"/>
    <property type="match status" value="1"/>
</dbReference>
<name>A0A9W9M6N6_9EURO</name>
<gene>
    <name evidence="2" type="ORF">N7498_010711</name>
</gene>
<dbReference type="SUPFAM" id="SSF53474">
    <property type="entry name" value="alpha/beta-Hydrolases"/>
    <property type="match status" value="1"/>
</dbReference>
<dbReference type="Proteomes" id="UP001150904">
    <property type="component" value="Unassembled WGS sequence"/>
</dbReference>
<feature type="domain" description="Peptidase S9 prolyl oligopeptidase catalytic" evidence="1">
    <location>
        <begin position="421"/>
        <end position="618"/>
    </location>
</feature>
<accession>A0A9W9M6N6</accession>
<proteinExistence type="predicted"/>
<dbReference type="EMBL" id="JAPQKR010000016">
    <property type="protein sequence ID" value="KAJ5191726.1"/>
    <property type="molecule type" value="Genomic_DNA"/>
</dbReference>
<dbReference type="InterPro" id="IPR011042">
    <property type="entry name" value="6-blade_b-propeller_TolB-like"/>
</dbReference>
<dbReference type="InterPro" id="IPR001375">
    <property type="entry name" value="Peptidase_S9_cat"/>
</dbReference>
<dbReference type="InterPro" id="IPR050585">
    <property type="entry name" value="Xaa-Pro_dipeptidyl-ppase/CocE"/>
</dbReference>
<keyword evidence="3" id="KW-1185">Reference proteome</keyword>
<protein>
    <recommendedName>
        <fullName evidence="1">Peptidase S9 prolyl oligopeptidase catalytic domain-containing protein</fullName>
    </recommendedName>
</protein>
<dbReference type="Gene3D" id="2.120.10.30">
    <property type="entry name" value="TolB, C-terminal domain"/>
    <property type="match status" value="1"/>
</dbReference>
<dbReference type="GeneID" id="83185068"/>
<dbReference type="GO" id="GO:0072330">
    <property type="term" value="P:monocarboxylic acid biosynthetic process"/>
    <property type="evidence" value="ECO:0007669"/>
    <property type="project" value="UniProtKB-ARBA"/>
</dbReference>
<organism evidence="2 3">
    <name type="scientific">Penicillium cinerascens</name>
    <dbReference type="NCBI Taxonomy" id="70096"/>
    <lineage>
        <taxon>Eukaryota</taxon>
        <taxon>Fungi</taxon>
        <taxon>Dikarya</taxon>
        <taxon>Ascomycota</taxon>
        <taxon>Pezizomycotina</taxon>
        <taxon>Eurotiomycetes</taxon>
        <taxon>Eurotiomycetidae</taxon>
        <taxon>Eurotiales</taxon>
        <taxon>Aspergillaceae</taxon>
        <taxon>Penicillium</taxon>
    </lineage>
</organism>
<dbReference type="GO" id="GO:0017000">
    <property type="term" value="P:antibiotic biosynthetic process"/>
    <property type="evidence" value="ECO:0007669"/>
    <property type="project" value="UniProtKB-ARBA"/>
</dbReference>
<dbReference type="RefSeq" id="XP_058304666.1">
    <property type="nucleotide sequence ID" value="XM_058457767.1"/>
</dbReference>
<reference evidence="2" key="1">
    <citation type="submission" date="2022-12" db="EMBL/GenBank/DDBJ databases">
        <authorList>
            <person name="Petersen C."/>
        </authorList>
    </citation>
    <scope>NUCLEOTIDE SEQUENCE</scope>
    <source>
        <strain evidence="2">IBT 15544</strain>
    </source>
</reference>
<dbReference type="AlphaFoldDB" id="A0A9W9M6N6"/>